<evidence type="ECO:0000256" key="1">
    <source>
        <dbReference type="SAM" id="Phobius"/>
    </source>
</evidence>
<keyword evidence="1" id="KW-0812">Transmembrane</keyword>
<keyword evidence="1" id="KW-0472">Membrane</keyword>
<name>A0A345MEC4_9CAUD</name>
<protein>
    <submittedName>
        <fullName evidence="2">Uncharacterized protein</fullName>
    </submittedName>
</protein>
<dbReference type="Proteomes" id="UP000259914">
    <property type="component" value="Segment"/>
</dbReference>
<organism evidence="2 3">
    <name type="scientific">Streptomyces phage SparkleGoddess</name>
    <dbReference type="NCBI Taxonomy" id="2283305"/>
    <lineage>
        <taxon>Viruses</taxon>
        <taxon>Duplodnaviria</taxon>
        <taxon>Heunggongvirae</taxon>
        <taxon>Uroviricota</taxon>
        <taxon>Caudoviricetes</taxon>
        <taxon>Stanwilliamsviridae</taxon>
        <taxon>Loccivirinae</taxon>
        <taxon>Gilsonvirus</taxon>
        <taxon>Gilsonvirus comrade</taxon>
    </lineage>
</organism>
<dbReference type="EMBL" id="MH590589">
    <property type="protein sequence ID" value="AXH68905.1"/>
    <property type="molecule type" value="Genomic_DNA"/>
</dbReference>
<sequence>MILVKVLILSIVGGLGAMLGLYLGFLMAINGWLG</sequence>
<accession>A0A345MEC4</accession>
<evidence type="ECO:0000313" key="2">
    <source>
        <dbReference type="EMBL" id="AXH68905.1"/>
    </source>
</evidence>
<proteinExistence type="predicted"/>
<evidence type="ECO:0000313" key="3">
    <source>
        <dbReference type="Proteomes" id="UP000259914"/>
    </source>
</evidence>
<keyword evidence="1" id="KW-1133">Transmembrane helix</keyword>
<reference evidence="2 3" key="1">
    <citation type="submission" date="2018-07" db="EMBL/GenBank/DDBJ databases">
        <authorList>
            <person name="Dixon J."/>
            <person name="Knudsen H.R."/>
            <person name="Rock W."/>
            <person name="Scott A.N."/>
            <person name="Walsdorf S.L."/>
            <person name="Layton S.R."/>
            <person name="Nayek S."/>
            <person name="Kim T."/>
            <person name="Hughes L.E."/>
            <person name="Garlena R.A."/>
            <person name="Russell D.A."/>
            <person name="Pope W.H."/>
            <person name="Jacobs-Sera D."/>
            <person name="Hatfull G.F."/>
        </authorList>
    </citation>
    <scope>NUCLEOTIDE SEQUENCE [LARGE SCALE GENOMIC DNA]</scope>
</reference>
<feature type="transmembrane region" description="Helical" evidence="1">
    <location>
        <begin position="6"/>
        <end position="29"/>
    </location>
</feature>
<gene>
    <name evidence="2" type="primary">226</name>
    <name evidence="2" type="ORF">SEA_SPARKLEGODDESS_226</name>
</gene>